<dbReference type="InterPro" id="IPR011987">
    <property type="entry name" value="ATPase_V1-cplx_hsu_C"/>
</dbReference>
<proteinExistence type="inferred from homology"/>
<organism evidence="8">
    <name type="scientific">Rhizochromulina marina</name>
    <dbReference type="NCBI Taxonomy" id="1034831"/>
    <lineage>
        <taxon>Eukaryota</taxon>
        <taxon>Sar</taxon>
        <taxon>Stramenopiles</taxon>
        <taxon>Ochrophyta</taxon>
        <taxon>Dictyochophyceae</taxon>
        <taxon>Rhizochromulinales</taxon>
        <taxon>Rhizochromulina</taxon>
    </lineage>
</organism>
<name>A0A7S2SKW2_9STRA</name>
<dbReference type="GO" id="GO:0000221">
    <property type="term" value="C:vacuolar proton-transporting V-type ATPase, V1 domain"/>
    <property type="evidence" value="ECO:0007669"/>
    <property type="project" value="UniProtKB-UniRule"/>
</dbReference>
<evidence type="ECO:0000256" key="3">
    <source>
        <dbReference type="ARBA" id="ARBA00022781"/>
    </source>
</evidence>
<feature type="repeat" description="ARM" evidence="6">
    <location>
        <begin position="246"/>
        <end position="275"/>
    </location>
</feature>
<dbReference type="Gene3D" id="1.25.40.150">
    <property type="entry name" value="V-type ATPase, subunit H, C-terminal domain"/>
    <property type="match status" value="1"/>
</dbReference>
<feature type="domain" description="ATPase V1 complex subunit H C-terminal" evidence="7">
    <location>
        <begin position="324"/>
        <end position="439"/>
    </location>
</feature>
<comment type="function">
    <text evidence="5">Subunit of the V1 complex of vacuolar(H+)-ATPase (V-ATPase), a multisubunit enzyme composed of a peripheral complex (V1) that hydrolyzes ATP and a membrane integral complex (V0) that translocates protons. V-ATPase is responsible for acidifying and maintaining the pH of intracellular compartments.</text>
</comment>
<dbReference type="InterPro" id="IPR000225">
    <property type="entry name" value="Armadillo"/>
</dbReference>
<keyword evidence="2 5" id="KW-0813">Transport</keyword>
<gene>
    <name evidence="8" type="ORF">RMAR1173_LOCUS15927</name>
</gene>
<dbReference type="PANTHER" id="PTHR10698:SF0">
    <property type="entry name" value="V-TYPE PROTON ATPASE SUBUNIT H"/>
    <property type="match status" value="1"/>
</dbReference>
<dbReference type="Gene3D" id="1.25.10.10">
    <property type="entry name" value="Leucine-rich Repeat Variant"/>
    <property type="match status" value="1"/>
</dbReference>
<dbReference type="AlphaFoldDB" id="A0A7S2SKW2"/>
<evidence type="ECO:0000313" key="8">
    <source>
        <dbReference type="EMBL" id="CAD9703002.1"/>
    </source>
</evidence>
<evidence type="ECO:0000256" key="4">
    <source>
        <dbReference type="ARBA" id="ARBA00023065"/>
    </source>
</evidence>
<protein>
    <recommendedName>
        <fullName evidence="5">V-type proton ATPase subunit H</fullName>
    </recommendedName>
</protein>
<dbReference type="InterPro" id="IPR011989">
    <property type="entry name" value="ARM-like"/>
</dbReference>
<dbReference type="Pfam" id="PF11698">
    <property type="entry name" value="V-ATPase_H_C"/>
    <property type="match status" value="1"/>
</dbReference>
<dbReference type="InterPro" id="IPR038497">
    <property type="entry name" value="ATPase_V1-cplx_hsu_C_sf"/>
</dbReference>
<dbReference type="PROSITE" id="PS50176">
    <property type="entry name" value="ARM_REPEAT"/>
    <property type="match status" value="1"/>
</dbReference>
<evidence type="ECO:0000256" key="2">
    <source>
        <dbReference type="ARBA" id="ARBA00022448"/>
    </source>
</evidence>
<dbReference type="Pfam" id="PF03224">
    <property type="entry name" value="V-ATPase_H_N"/>
    <property type="match status" value="1"/>
</dbReference>
<evidence type="ECO:0000256" key="5">
    <source>
        <dbReference type="PIRNR" id="PIRNR032184"/>
    </source>
</evidence>
<dbReference type="EMBL" id="HBHJ01024151">
    <property type="protein sequence ID" value="CAD9703002.1"/>
    <property type="molecule type" value="Transcribed_RNA"/>
</dbReference>
<dbReference type="InterPro" id="IPR004908">
    <property type="entry name" value="ATPase_V1-cplx_hsu"/>
</dbReference>
<dbReference type="InterPro" id="IPR016024">
    <property type="entry name" value="ARM-type_fold"/>
</dbReference>
<dbReference type="GO" id="GO:0046961">
    <property type="term" value="F:proton-transporting ATPase activity, rotational mechanism"/>
    <property type="evidence" value="ECO:0007669"/>
    <property type="project" value="UniProtKB-UniRule"/>
</dbReference>
<reference evidence="8" key="1">
    <citation type="submission" date="2021-01" db="EMBL/GenBank/DDBJ databases">
        <authorList>
            <person name="Corre E."/>
            <person name="Pelletier E."/>
            <person name="Niang G."/>
            <person name="Scheremetjew M."/>
            <person name="Finn R."/>
            <person name="Kale V."/>
            <person name="Holt S."/>
            <person name="Cochrane G."/>
            <person name="Meng A."/>
            <person name="Brown T."/>
            <person name="Cohen L."/>
        </authorList>
    </citation>
    <scope>NUCLEOTIDE SEQUENCE</scope>
    <source>
        <strain evidence="8">CCMP1243</strain>
    </source>
</reference>
<keyword evidence="4 5" id="KW-0406">Ion transport</keyword>
<evidence type="ECO:0000256" key="1">
    <source>
        <dbReference type="ARBA" id="ARBA00008613"/>
    </source>
</evidence>
<comment type="similarity">
    <text evidence="1 5">Belongs to the V-ATPase H subunit family.</text>
</comment>
<evidence type="ECO:0000259" key="7">
    <source>
        <dbReference type="Pfam" id="PF11698"/>
    </source>
</evidence>
<dbReference type="PANTHER" id="PTHR10698">
    <property type="entry name" value="V-TYPE PROTON ATPASE SUBUNIT H"/>
    <property type="match status" value="1"/>
</dbReference>
<comment type="subunit">
    <text evidence="5">V-ATPase is a heteromultimeric enzyme made up of two complexes: the ATP-hydrolytic V1 complex and the proton translocation V0 complex.</text>
</comment>
<accession>A0A7S2SKW2</accession>
<evidence type="ECO:0000256" key="6">
    <source>
        <dbReference type="PROSITE-ProRule" id="PRU00259"/>
    </source>
</evidence>
<dbReference type="SUPFAM" id="SSF48371">
    <property type="entry name" value="ARM repeat"/>
    <property type="match status" value="1"/>
</dbReference>
<sequence length="443" mass="50430">MEETTREKVLASFVNVPWDDYVRARSFLTQQEVDLMRKMQEDSLDFTLAEQDQARDLAAALVKVLEVITNDITAQQFAITRIEDILSGKSDLGPPSAAEVTAPDDLTARAKLFQDGTGAFNDRPFLAIMQRTNQDLYCTRVASLCLARLLVASNMPVDQFISWACEHLQSSRQSSEMRTAVTALTILLRRVDSRNEFRRHGGVGHLTRLLKTQGTGANAQLLYEVTFCLWTLSFCDEVQSDFTMHGAVSVLVEQVTAAPREKVVRVSLATLRNLAEADSEVITTIIACGLMKALRNMRDRQWSDPDIKDDVEAVYTLLNNNYRELSTFDRWVAEVMSRRLKWGSLVHEEKFWRENARCLEDNDFELLKALIGLLKSEDNEVVSVACYDLGEFVRFYPNGRSIVKNLGAKDLVMLKINDEEPEVQRHALQCMSKIMVNHWEFMR</sequence>
<keyword evidence="3 5" id="KW-0375">Hydrogen ion transport</keyword>
<dbReference type="PIRSF" id="PIRSF032184">
    <property type="entry name" value="ATPase_V1_H"/>
    <property type="match status" value="1"/>
</dbReference>
<dbReference type="SMART" id="SM00185">
    <property type="entry name" value="ARM"/>
    <property type="match status" value="2"/>
</dbReference>